<dbReference type="NCBIfam" id="TIGR00254">
    <property type="entry name" value="GGDEF"/>
    <property type="match status" value="1"/>
</dbReference>
<evidence type="ECO:0000259" key="3">
    <source>
        <dbReference type="PROSITE" id="PS50887"/>
    </source>
</evidence>
<dbReference type="Pfam" id="PF00990">
    <property type="entry name" value="GGDEF"/>
    <property type="match status" value="1"/>
</dbReference>
<name>A0A5B7YHQ0_9ALTE</name>
<dbReference type="InterPro" id="IPR052155">
    <property type="entry name" value="Biofilm_reg_signaling"/>
</dbReference>
<dbReference type="Gene3D" id="3.30.450.20">
    <property type="entry name" value="PAS domain"/>
    <property type="match status" value="1"/>
</dbReference>
<evidence type="ECO:0000313" key="4">
    <source>
        <dbReference type="EMBL" id="QCZ95028.1"/>
    </source>
</evidence>
<dbReference type="PROSITE" id="PS50887">
    <property type="entry name" value="GGDEF"/>
    <property type="match status" value="1"/>
</dbReference>
<dbReference type="PROSITE" id="PS50883">
    <property type="entry name" value="EAL"/>
    <property type="match status" value="1"/>
</dbReference>
<dbReference type="RefSeq" id="WP_139757758.1">
    <property type="nucleotide sequence ID" value="NZ_CP039852.1"/>
</dbReference>
<dbReference type="CDD" id="cd01948">
    <property type="entry name" value="EAL"/>
    <property type="match status" value="1"/>
</dbReference>
<accession>A0A5B7YHQ0</accession>
<dbReference type="InterPro" id="IPR000160">
    <property type="entry name" value="GGDEF_dom"/>
</dbReference>
<dbReference type="Pfam" id="PF00563">
    <property type="entry name" value="EAL"/>
    <property type="match status" value="1"/>
</dbReference>
<dbReference type="CDD" id="cd01949">
    <property type="entry name" value="GGDEF"/>
    <property type="match status" value="1"/>
</dbReference>
<feature type="domain" description="GGDEF" evidence="3">
    <location>
        <begin position="261"/>
        <end position="404"/>
    </location>
</feature>
<dbReference type="Gene3D" id="3.30.70.270">
    <property type="match status" value="1"/>
</dbReference>
<dbReference type="SMART" id="SM00267">
    <property type="entry name" value="GGDEF"/>
    <property type="match status" value="1"/>
</dbReference>
<proteinExistence type="predicted"/>
<dbReference type="SUPFAM" id="SSF141868">
    <property type="entry name" value="EAL domain-like"/>
    <property type="match status" value="1"/>
</dbReference>
<dbReference type="InterPro" id="IPR043128">
    <property type="entry name" value="Rev_trsase/Diguanyl_cyclase"/>
</dbReference>
<evidence type="ECO:0000313" key="5">
    <source>
        <dbReference type="Proteomes" id="UP000304912"/>
    </source>
</evidence>
<evidence type="ECO:0000259" key="2">
    <source>
        <dbReference type="PROSITE" id="PS50883"/>
    </source>
</evidence>
<keyword evidence="5" id="KW-1185">Reference proteome</keyword>
<dbReference type="Gene3D" id="3.20.20.450">
    <property type="entry name" value="EAL domain"/>
    <property type="match status" value="1"/>
</dbReference>
<dbReference type="SUPFAM" id="SSF55785">
    <property type="entry name" value="PYP-like sensor domain (PAS domain)"/>
    <property type="match status" value="1"/>
</dbReference>
<evidence type="ECO:0000259" key="1">
    <source>
        <dbReference type="PROSITE" id="PS50113"/>
    </source>
</evidence>
<dbReference type="KEGG" id="salk:FBQ74_16780"/>
<dbReference type="PROSITE" id="PS50113">
    <property type="entry name" value="PAC"/>
    <property type="match status" value="1"/>
</dbReference>
<feature type="domain" description="PAC" evidence="1">
    <location>
        <begin position="180"/>
        <end position="232"/>
    </location>
</feature>
<dbReference type="EMBL" id="CP039852">
    <property type="protein sequence ID" value="QCZ95028.1"/>
    <property type="molecule type" value="Genomic_DNA"/>
</dbReference>
<dbReference type="Proteomes" id="UP000304912">
    <property type="component" value="Chromosome"/>
</dbReference>
<dbReference type="InterPro" id="IPR001633">
    <property type="entry name" value="EAL_dom"/>
</dbReference>
<dbReference type="SUPFAM" id="SSF55073">
    <property type="entry name" value="Nucleotide cyclase"/>
    <property type="match status" value="1"/>
</dbReference>
<feature type="domain" description="EAL" evidence="2">
    <location>
        <begin position="413"/>
        <end position="664"/>
    </location>
</feature>
<dbReference type="SMART" id="SM00052">
    <property type="entry name" value="EAL"/>
    <property type="match status" value="1"/>
</dbReference>
<reference evidence="4 5" key="1">
    <citation type="submission" date="2019-04" db="EMBL/GenBank/DDBJ databases">
        <title>Salinimonas iocasae sp. nov., a halophilic bacterium isolated from the outer tube casing of tubeworms in Okinawa Trough.</title>
        <authorList>
            <person name="Zhang H."/>
            <person name="Wang H."/>
            <person name="Li C."/>
        </authorList>
    </citation>
    <scope>NUCLEOTIDE SEQUENCE [LARGE SCALE GENOMIC DNA]</scope>
    <source>
        <strain evidence="4 5">KX18D6</strain>
    </source>
</reference>
<gene>
    <name evidence="4" type="ORF">FBQ74_16780</name>
</gene>
<dbReference type="PANTHER" id="PTHR44757">
    <property type="entry name" value="DIGUANYLATE CYCLASE DGCP"/>
    <property type="match status" value="1"/>
</dbReference>
<dbReference type="OrthoDB" id="9816034at2"/>
<dbReference type="AlphaFoldDB" id="A0A5B7YHQ0"/>
<dbReference type="InterPro" id="IPR035965">
    <property type="entry name" value="PAS-like_dom_sf"/>
</dbReference>
<dbReference type="PANTHER" id="PTHR44757:SF2">
    <property type="entry name" value="BIOFILM ARCHITECTURE MAINTENANCE PROTEIN MBAA"/>
    <property type="match status" value="1"/>
</dbReference>
<dbReference type="InterPro" id="IPR035919">
    <property type="entry name" value="EAL_sf"/>
</dbReference>
<dbReference type="InterPro" id="IPR000700">
    <property type="entry name" value="PAS-assoc_C"/>
</dbReference>
<sequence>MSEARDKVELYLDTANALHYLLLKISRGCTVFFDKNGCKKEDPILKQTNGNYALVPRELPKALLQEISGYYLTRPRIVDFGQLEQFHSIISPTFDDDYPWQLTVCPSAGYLTRIVEELPIGIISVNHLWNATYVNGSCAELMRTDVNALMSRGWTRNFKDSDLRKLHQHMSNNEEYGNSIKLKTQLLTPLGSLCVFSVHAVGHFDEENNFISAILAISDITKEHEAEKKLQYIADHDKLTSLYNRSSFLRLVEELEEKAFERVLFIFIDLDKFKQINDNYGHKFGDNILEITSQRIKASVREADLAARFGGDEFVIGMPSIPNEETATTLAKKLTQSLNRTACIQGVELELRSSIGVAWAPTLELEQYTIRADKIKALLDAADTSMYEAKRNQHTKQHFRIFDASLRDQTNLLQKQRAEIEAILKNDLLQIAFQPIYDENHNITSLEALARLRGCNNIFNQIEELINAAKESDYDIQIFNICLYQSIAGFAEIRHYSPKLTLNLNVDLSQLENTEFLEKITALCERYQLPSNSICLELTEKVLEHSDDVCTTLIQRLLQHGFLISMDDFGTGYSSLKRLMCYDFHQLKIDKFFIHSLFESKKFKKALKAIIAIGHSLNMRVLAEGIETQEQYFLCKSMGVTEFQGFYLNKPLPLDSVIDIVKSH</sequence>
<dbReference type="InterPro" id="IPR029787">
    <property type="entry name" value="Nucleotide_cyclase"/>
</dbReference>
<protein>
    <submittedName>
        <fullName evidence="4">EAL domain-containing protein</fullName>
    </submittedName>
</protein>
<organism evidence="4 5">
    <name type="scientific">Salinimonas iocasae</name>
    <dbReference type="NCBI Taxonomy" id="2572577"/>
    <lineage>
        <taxon>Bacteria</taxon>
        <taxon>Pseudomonadati</taxon>
        <taxon>Pseudomonadota</taxon>
        <taxon>Gammaproteobacteria</taxon>
        <taxon>Alteromonadales</taxon>
        <taxon>Alteromonadaceae</taxon>
        <taxon>Alteromonas/Salinimonas group</taxon>
        <taxon>Salinimonas</taxon>
    </lineage>
</organism>